<evidence type="ECO:0000313" key="2">
    <source>
        <dbReference type="EMBL" id="KAK3887812.1"/>
    </source>
</evidence>
<dbReference type="InterPro" id="IPR036397">
    <property type="entry name" value="RNaseH_sf"/>
</dbReference>
<dbReference type="GO" id="GO:0015074">
    <property type="term" value="P:DNA integration"/>
    <property type="evidence" value="ECO:0007669"/>
    <property type="project" value="InterPro"/>
</dbReference>
<accession>A0AAE1KXV9</accession>
<proteinExistence type="predicted"/>
<dbReference type="Gene3D" id="3.30.420.10">
    <property type="entry name" value="Ribonuclease H-like superfamily/Ribonuclease H"/>
    <property type="match status" value="1"/>
</dbReference>
<dbReference type="Pfam" id="PF01498">
    <property type="entry name" value="HTH_Tnp_Tc3_2"/>
    <property type="match status" value="1"/>
</dbReference>
<evidence type="ECO:0000313" key="3">
    <source>
        <dbReference type="Proteomes" id="UP001286313"/>
    </source>
</evidence>
<dbReference type="InterPro" id="IPR002492">
    <property type="entry name" value="Transposase_Tc1-like"/>
</dbReference>
<feature type="domain" description="Transposase Tc1-like" evidence="1">
    <location>
        <begin position="7"/>
        <end position="74"/>
    </location>
</feature>
<protein>
    <recommendedName>
        <fullName evidence="1">Transposase Tc1-like domain-containing protein</fullName>
    </recommendedName>
</protein>
<name>A0AAE1KXV9_PETCI</name>
<keyword evidence="3" id="KW-1185">Reference proteome</keyword>
<gene>
    <name evidence="2" type="ORF">Pcinc_008091</name>
</gene>
<comment type="caution">
    <text evidence="2">The sequence shown here is derived from an EMBL/GenBank/DDBJ whole genome shotgun (WGS) entry which is preliminary data.</text>
</comment>
<dbReference type="GO" id="GO:0003677">
    <property type="term" value="F:DNA binding"/>
    <property type="evidence" value="ECO:0007669"/>
    <property type="project" value="InterPro"/>
</dbReference>
<organism evidence="2 3">
    <name type="scientific">Petrolisthes cinctipes</name>
    <name type="common">Flat porcelain crab</name>
    <dbReference type="NCBI Taxonomy" id="88211"/>
    <lineage>
        <taxon>Eukaryota</taxon>
        <taxon>Metazoa</taxon>
        <taxon>Ecdysozoa</taxon>
        <taxon>Arthropoda</taxon>
        <taxon>Crustacea</taxon>
        <taxon>Multicrustacea</taxon>
        <taxon>Malacostraca</taxon>
        <taxon>Eumalacostraca</taxon>
        <taxon>Eucarida</taxon>
        <taxon>Decapoda</taxon>
        <taxon>Pleocyemata</taxon>
        <taxon>Anomura</taxon>
        <taxon>Galatheoidea</taxon>
        <taxon>Porcellanidae</taxon>
        <taxon>Petrolisthes</taxon>
    </lineage>
</organism>
<dbReference type="GO" id="GO:0006313">
    <property type="term" value="P:DNA transposition"/>
    <property type="evidence" value="ECO:0007669"/>
    <property type="project" value="InterPro"/>
</dbReference>
<dbReference type="Proteomes" id="UP001286313">
    <property type="component" value="Unassembled WGS sequence"/>
</dbReference>
<sequence length="86" mass="10473">MTLKVVQRQVEFNPKITAKEIKEKNPQPLQGASVRTIQRLLRDDLHFDHRSFRRKPLVTEVQRKKRINFCKKYLEWDAEKWKNIVE</sequence>
<reference evidence="2" key="1">
    <citation type="submission" date="2023-10" db="EMBL/GenBank/DDBJ databases">
        <title>Genome assemblies of two species of porcelain crab, Petrolisthes cinctipes and Petrolisthes manimaculis (Anomura: Porcellanidae).</title>
        <authorList>
            <person name="Angst P."/>
        </authorList>
    </citation>
    <scope>NUCLEOTIDE SEQUENCE</scope>
    <source>
        <strain evidence="2">PB745_01</strain>
        <tissue evidence="2">Gill</tissue>
    </source>
</reference>
<evidence type="ECO:0000259" key="1">
    <source>
        <dbReference type="Pfam" id="PF01498"/>
    </source>
</evidence>
<dbReference type="EMBL" id="JAWQEG010000606">
    <property type="protein sequence ID" value="KAK3887812.1"/>
    <property type="molecule type" value="Genomic_DNA"/>
</dbReference>
<dbReference type="AlphaFoldDB" id="A0AAE1KXV9"/>